<evidence type="ECO:0000313" key="3">
    <source>
        <dbReference type="EMBL" id="PMB70918.1"/>
    </source>
</evidence>
<keyword evidence="2" id="KW-0732">Signal</keyword>
<dbReference type="PANTHER" id="PTHR30344">
    <property type="entry name" value="6-PHOSPHOGLUCONOLACTONASE-RELATED"/>
    <property type="match status" value="1"/>
</dbReference>
<dbReference type="Pfam" id="PF10282">
    <property type="entry name" value="Lactonase"/>
    <property type="match status" value="1"/>
</dbReference>
<accession>A0A2N6NUH2</accession>
<reference evidence="3 4" key="1">
    <citation type="journal article" date="2016" name="Appl. Microbiol. Biotechnol.">
        <title>Characterization of T-DNA insertion mutants with decreased virulence in the entomopathogenic fungus Beauveria bassiana JEF-007.</title>
        <authorList>
            <person name="Kim S."/>
            <person name="Lee S.J."/>
            <person name="Nai Y.S."/>
            <person name="Yu J.S."/>
            <person name="Lee M.R."/>
            <person name="Yang Y.T."/>
            <person name="Kim J.S."/>
        </authorList>
    </citation>
    <scope>NUCLEOTIDE SEQUENCE [LARGE SCALE GENOMIC DNA]</scope>
    <source>
        <strain evidence="3 4">JEF-007</strain>
    </source>
</reference>
<comment type="similarity">
    <text evidence="1">Belongs to the cycloisomerase 2 family.</text>
</comment>
<dbReference type="Gene3D" id="2.130.10.10">
    <property type="entry name" value="YVTN repeat-like/Quinoprotein amine dehydrogenase"/>
    <property type="match status" value="1"/>
</dbReference>
<dbReference type="AlphaFoldDB" id="A0A2N6NUH2"/>
<dbReference type="GO" id="GO:0017057">
    <property type="term" value="F:6-phosphogluconolactonase activity"/>
    <property type="evidence" value="ECO:0007669"/>
    <property type="project" value="TreeGrafter"/>
</dbReference>
<sequence>MARLSFAALLLAAAATGTSAAGCGGGSGLLYVSSYAGTITTLNTTAKSSPAAGSKYPTIQAVASNEGCKTSPSWLTLDHAGAQLFCVDESLPTPGGSLSSYRTNTDGSLSPIGKVTTAPGPVSGVFYGSRGHGFAIAHYVGSAFTTWDISDPANIKNVDTVKFTEPAGPKPEQNAPHPHETVLDPTERYIVVPDLGADLVRLFSFDNETLQTKALDPLKAKAGSGPRHAAFAVTGDKTYMYLITELGNTIVGYEVTYDDTIHFTEIFDIGVHGEGRAVPTTAAASEIVVSPDNKFLVVSSRRENSTQIPSFDDQTKQIDSDPIINFSIDENTGKLTFLQEVSAGGRFPRHFSMNKAGTKIAVGLQTDGRVVVIQRDPESGKLGDFESFANIAGDITSVIFDE</sequence>
<gene>
    <name evidence="3" type="ORF">BM221_003377</name>
</gene>
<dbReference type="Proteomes" id="UP000235728">
    <property type="component" value="Unassembled WGS sequence"/>
</dbReference>
<dbReference type="PROSITE" id="PS51257">
    <property type="entry name" value="PROKAR_LIPOPROTEIN"/>
    <property type="match status" value="1"/>
</dbReference>
<dbReference type="InterPro" id="IPR019405">
    <property type="entry name" value="Lactonase_7-beta_prop"/>
</dbReference>
<protein>
    <submittedName>
        <fullName evidence="3">Putative 6-phosphogluconolactonase</fullName>
    </submittedName>
</protein>
<name>A0A2N6NUH2_BEABA</name>
<evidence type="ECO:0000256" key="2">
    <source>
        <dbReference type="SAM" id="SignalP"/>
    </source>
</evidence>
<dbReference type="EMBL" id="MRVG01000003">
    <property type="protein sequence ID" value="PMB70918.1"/>
    <property type="molecule type" value="Genomic_DNA"/>
</dbReference>
<dbReference type="PANTHER" id="PTHR30344:SF1">
    <property type="entry name" value="6-PHOSPHOGLUCONOLACTONASE"/>
    <property type="match status" value="1"/>
</dbReference>
<organism evidence="3 4">
    <name type="scientific">Beauveria bassiana</name>
    <name type="common">White muscardine disease fungus</name>
    <name type="synonym">Tritirachium shiotae</name>
    <dbReference type="NCBI Taxonomy" id="176275"/>
    <lineage>
        <taxon>Eukaryota</taxon>
        <taxon>Fungi</taxon>
        <taxon>Dikarya</taxon>
        <taxon>Ascomycota</taxon>
        <taxon>Pezizomycotina</taxon>
        <taxon>Sordariomycetes</taxon>
        <taxon>Hypocreomycetidae</taxon>
        <taxon>Hypocreales</taxon>
        <taxon>Cordycipitaceae</taxon>
        <taxon>Beauveria</taxon>
    </lineage>
</organism>
<proteinExistence type="inferred from homology"/>
<dbReference type="InterPro" id="IPR015943">
    <property type="entry name" value="WD40/YVTN_repeat-like_dom_sf"/>
</dbReference>
<feature type="signal peptide" evidence="2">
    <location>
        <begin position="1"/>
        <end position="20"/>
    </location>
</feature>
<evidence type="ECO:0000313" key="4">
    <source>
        <dbReference type="Proteomes" id="UP000235728"/>
    </source>
</evidence>
<dbReference type="OMA" id="FVWTATR"/>
<feature type="chain" id="PRO_5014679036" evidence="2">
    <location>
        <begin position="21"/>
        <end position="402"/>
    </location>
</feature>
<comment type="caution">
    <text evidence="3">The sequence shown here is derived from an EMBL/GenBank/DDBJ whole genome shotgun (WGS) entry which is preliminary data.</text>
</comment>
<dbReference type="SUPFAM" id="SSF51004">
    <property type="entry name" value="C-terminal (heme d1) domain of cytochrome cd1-nitrite reductase"/>
    <property type="match status" value="1"/>
</dbReference>
<dbReference type="InterPro" id="IPR050282">
    <property type="entry name" value="Cycloisomerase_2"/>
</dbReference>
<dbReference type="InterPro" id="IPR011048">
    <property type="entry name" value="Haem_d1_sf"/>
</dbReference>
<evidence type="ECO:0000256" key="1">
    <source>
        <dbReference type="ARBA" id="ARBA00005564"/>
    </source>
</evidence>